<dbReference type="Gene3D" id="3.80.10.10">
    <property type="entry name" value="Ribonuclease Inhibitor"/>
    <property type="match status" value="1"/>
</dbReference>
<evidence type="ECO:0000313" key="4">
    <source>
        <dbReference type="Proteomes" id="UP001597251"/>
    </source>
</evidence>
<dbReference type="InterPro" id="IPR005046">
    <property type="entry name" value="DUF285"/>
</dbReference>
<feature type="chain" id="PRO_5045497599" evidence="1">
    <location>
        <begin position="26"/>
        <end position="719"/>
    </location>
</feature>
<evidence type="ECO:0000256" key="1">
    <source>
        <dbReference type="SAM" id="SignalP"/>
    </source>
</evidence>
<keyword evidence="4" id="KW-1185">Reference proteome</keyword>
<feature type="signal peptide" evidence="1">
    <location>
        <begin position="1"/>
        <end position="25"/>
    </location>
</feature>
<sequence length="719" mass="77912">MIKAFYKTGRNLLLLSALITGGIFAIDHPTISSADTVKDDNLGDPVLTSQDGESTTWALYPINGDDSNLALHITSGVLPTDFWDTSWTDYKDYTGANYISKVVFDGNVTAGTSLSNLFDNYPKLTSVEGLNKLDTSNTSSFSNMFSNDPSLKSLDLSSLDTSSATSFSSMLSGDTSLKSIKLFDLVKFPTSPATDFSNMFLNDSSLNSLDLSNVNMTFAIQRTLANMLKGTTGLESLTLSKNNILTNTGLENEISTGATLSGSGWKKDGENDSTAITSTKLTDTIYGAGVTRPDTTTWVPANIKKLTSFYLQYTDSNGNVLGIVTDSSGTKTNAENETIDLSDSKFFGKNVAPAANNLYFSGYKSGFDSTLNYSFDVPAYTSDPVAAPIKLNKIDPTNINVNITGEDGTKVDHSFTIPVNDPDYTYANIKVPSSELDLNNSKITIGSSDETSLSDYIKTNNLSVTDLNGILSSAIDKSMTAKNVYTNGTTKTVKMYSDDDSNTTPISINAVYKKTDSGNSGNNNNGSDTGIITDNNQVVATGSQNVPLYNSQGKLLTDYALAKNSDWRSDKQLILNGITYYRVSTDAWVKSDDVYLFESGNTNVSVHHDKYAKLVNSKKAESNRGLRASSDWKSDRSTTLSGIKYYRVSTNEFVNSNSVYPYKPVSDVFSATDSTAIYDDYGNNTGKTLSPGSYKVDRIGTINGESYYRVSTNQFVKIN</sequence>
<organism evidence="3 4">
    <name type="scientific">Companilactobacillus keshanensis</name>
    <dbReference type="NCBI Taxonomy" id="2486003"/>
    <lineage>
        <taxon>Bacteria</taxon>
        <taxon>Bacillati</taxon>
        <taxon>Bacillota</taxon>
        <taxon>Bacilli</taxon>
        <taxon>Lactobacillales</taxon>
        <taxon>Lactobacillaceae</taxon>
        <taxon>Companilactobacillus</taxon>
    </lineage>
</organism>
<feature type="domain" description="S-layer protein C-terminal" evidence="2">
    <location>
        <begin position="674"/>
        <end position="719"/>
    </location>
</feature>
<dbReference type="InterPro" id="IPR024968">
    <property type="entry name" value="SlpA_C_lactobacillus"/>
</dbReference>
<dbReference type="Proteomes" id="UP001597251">
    <property type="component" value="Unassembled WGS sequence"/>
</dbReference>
<gene>
    <name evidence="3" type="ORF">ACFQ42_02760</name>
</gene>
<dbReference type="Pfam" id="PF03217">
    <property type="entry name" value="SlpA"/>
    <property type="match status" value="1"/>
</dbReference>
<reference evidence="4" key="1">
    <citation type="journal article" date="2019" name="Int. J. Syst. Evol. Microbiol.">
        <title>The Global Catalogue of Microorganisms (GCM) 10K type strain sequencing project: providing services to taxonomists for standard genome sequencing and annotation.</title>
        <authorList>
            <consortium name="The Broad Institute Genomics Platform"/>
            <consortium name="The Broad Institute Genome Sequencing Center for Infectious Disease"/>
            <person name="Wu L."/>
            <person name="Ma J."/>
        </authorList>
    </citation>
    <scope>NUCLEOTIDE SEQUENCE [LARGE SCALE GENOMIC DNA]</scope>
    <source>
        <strain evidence="4">CCM 8936</strain>
    </source>
</reference>
<evidence type="ECO:0000259" key="2">
    <source>
        <dbReference type="Pfam" id="PF03217"/>
    </source>
</evidence>
<proteinExistence type="predicted"/>
<accession>A0ABW4BSV9</accession>
<keyword evidence="1" id="KW-0732">Signal</keyword>
<dbReference type="Pfam" id="PF03382">
    <property type="entry name" value="DUF285"/>
    <property type="match status" value="1"/>
</dbReference>
<evidence type="ECO:0000313" key="3">
    <source>
        <dbReference type="EMBL" id="MFD1417683.1"/>
    </source>
</evidence>
<dbReference type="InterPro" id="IPR032675">
    <property type="entry name" value="LRR_dom_sf"/>
</dbReference>
<name>A0ABW4BSV9_9LACO</name>
<dbReference type="EMBL" id="JBHTOI010000005">
    <property type="protein sequence ID" value="MFD1417683.1"/>
    <property type="molecule type" value="Genomic_DNA"/>
</dbReference>
<comment type="caution">
    <text evidence="3">The sequence shown here is derived from an EMBL/GenBank/DDBJ whole genome shotgun (WGS) entry which is preliminary data.</text>
</comment>
<dbReference type="SUPFAM" id="SSF52047">
    <property type="entry name" value="RNI-like"/>
    <property type="match status" value="1"/>
</dbReference>
<dbReference type="RefSeq" id="WP_125674469.1">
    <property type="nucleotide sequence ID" value="NZ_JBHTOI010000005.1"/>
</dbReference>
<protein>
    <submittedName>
        <fullName evidence="3">BspA family leucine-rich repeat surface protein</fullName>
    </submittedName>
</protein>